<dbReference type="SUPFAM" id="SSF51695">
    <property type="entry name" value="PLC-like phosphodiesterases"/>
    <property type="match status" value="1"/>
</dbReference>
<dbReference type="Proteomes" id="UP000321479">
    <property type="component" value="Chromosome"/>
</dbReference>
<dbReference type="OrthoDB" id="9794455at2"/>
<dbReference type="AlphaFoldDB" id="A0A5B8UVA9"/>
<dbReference type="CDD" id="cd08577">
    <property type="entry name" value="PI-PLCc_GDPD_SF_unchar3"/>
    <property type="match status" value="1"/>
</dbReference>
<dbReference type="InterPro" id="IPR051236">
    <property type="entry name" value="HAT_RTT109-like"/>
</dbReference>
<evidence type="ECO:0000313" key="3">
    <source>
        <dbReference type="Proteomes" id="UP000321479"/>
    </source>
</evidence>
<dbReference type="GO" id="GO:0008081">
    <property type="term" value="F:phosphoric diester hydrolase activity"/>
    <property type="evidence" value="ECO:0007669"/>
    <property type="project" value="InterPro"/>
</dbReference>
<dbReference type="Pfam" id="PF13653">
    <property type="entry name" value="GDPD_2"/>
    <property type="match status" value="1"/>
</dbReference>
<dbReference type="RefSeq" id="WP_147031395.1">
    <property type="nucleotide sequence ID" value="NZ_CP042436.1"/>
</dbReference>
<reference evidence="2 3" key="1">
    <citation type="journal article" date="2017" name="Curr. Microbiol.">
        <title>Mucilaginibacter ginsenosidivorans sp. nov., Isolated from Soil of Ginseng Field.</title>
        <authorList>
            <person name="Kim M.M."/>
            <person name="Siddiqi M.Z."/>
            <person name="Im W.T."/>
        </authorList>
    </citation>
    <scope>NUCLEOTIDE SEQUENCE [LARGE SCALE GENOMIC DNA]</scope>
    <source>
        <strain evidence="2 3">Gsoil 3017</strain>
    </source>
</reference>
<dbReference type="PANTHER" id="PTHR31571:SF1">
    <property type="entry name" value="ALTERED INHERITANCE OF MITOCHONDRIA PROTEIN 6"/>
    <property type="match status" value="1"/>
</dbReference>
<dbReference type="InterPro" id="IPR017946">
    <property type="entry name" value="PLC-like_Pdiesterase_TIM-brl"/>
</dbReference>
<dbReference type="KEGG" id="mgin:FRZ54_09590"/>
<accession>A0A5B8UVA9</accession>
<evidence type="ECO:0000313" key="2">
    <source>
        <dbReference type="EMBL" id="QEC62818.1"/>
    </source>
</evidence>
<keyword evidence="3" id="KW-1185">Reference proteome</keyword>
<gene>
    <name evidence="2" type="ORF">FRZ54_09590</name>
</gene>
<dbReference type="EMBL" id="CP042436">
    <property type="protein sequence ID" value="QEC62818.1"/>
    <property type="molecule type" value="Genomic_DNA"/>
</dbReference>
<sequence length="284" mass="32595">MTKTIFSVHAPKTLILVLLVFTQFYCNAQSTPLPNGFAHNDYRHKRPLFDALENGFTNIEADIFLRDTTLIVAHALPQFKSHRRNLERLYLKPLHDRVLANNGRVYADYARPVILMIDIKTGSDDTYRALARVLDKYRDMLTSYEDGDMHYGAVTVVLSGHKPYKMLEGQTTRLAFIDEDLRRVARDSSAVNSDVFTMASCKYSRMLSWDGKGPMPMLQRERLLRFVGMAHRMGSKVRLWASPDRQVVWDELLKCGVDLINTDHLVTLRNYLAKNQVTLAKADL</sequence>
<dbReference type="InterPro" id="IPR039559">
    <property type="entry name" value="AIM6_PI-PLC-like_dom"/>
</dbReference>
<dbReference type="Gene3D" id="3.20.20.190">
    <property type="entry name" value="Phosphatidylinositol (PI) phosphodiesterase"/>
    <property type="match status" value="1"/>
</dbReference>
<name>A0A5B8UVA9_9SPHI</name>
<dbReference type="GO" id="GO:0006629">
    <property type="term" value="P:lipid metabolic process"/>
    <property type="evidence" value="ECO:0007669"/>
    <property type="project" value="InterPro"/>
</dbReference>
<dbReference type="PANTHER" id="PTHR31571">
    <property type="entry name" value="ALTERED INHERITANCE OF MITOCHONDRIA PROTEIN 6"/>
    <property type="match status" value="1"/>
</dbReference>
<protein>
    <recommendedName>
        <fullName evidence="1">Altered inheritance of mitochondria protein 6</fullName>
    </recommendedName>
</protein>
<organism evidence="2 3">
    <name type="scientific">Mucilaginibacter ginsenosidivorans</name>
    <dbReference type="NCBI Taxonomy" id="398053"/>
    <lineage>
        <taxon>Bacteria</taxon>
        <taxon>Pseudomonadati</taxon>
        <taxon>Bacteroidota</taxon>
        <taxon>Sphingobacteriia</taxon>
        <taxon>Sphingobacteriales</taxon>
        <taxon>Sphingobacteriaceae</taxon>
        <taxon>Mucilaginibacter</taxon>
    </lineage>
</organism>
<proteinExistence type="predicted"/>
<evidence type="ECO:0000256" key="1">
    <source>
        <dbReference type="ARBA" id="ARBA00014286"/>
    </source>
</evidence>